<keyword evidence="3" id="KW-0862">Zinc</keyword>
<dbReference type="InterPro" id="IPR046341">
    <property type="entry name" value="SET_dom_sf"/>
</dbReference>
<evidence type="ECO:0000256" key="4">
    <source>
        <dbReference type="PROSITE-ProRule" id="PRU00134"/>
    </source>
</evidence>
<dbReference type="Gene3D" id="2.170.270.10">
    <property type="entry name" value="SET domain"/>
    <property type="match status" value="1"/>
</dbReference>
<keyword evidence="1" id="KW-0479">Metal-binding</keyword>
<dbReference type="PROSITE" id="PS01360">
    <property type="entry name" value="ZF_MYND_1"/>
    <property type="match status" value="1"/>
</dbReference>
<dbReference type="STRING" id="41688.A0A2N3NH59"/>
<dbReference type="SUPFAM" id="SSF82199">
    <property type="entry name" value="SET domain"/>
    <property type="match status" value="1"/>
</dbReference>
<dbReference type="OrthoDB" id="265717at2759"/>
<dbReference type="GO" id="GO:0008270">
    <property type="term" value="F:zinc ion binding"/>
    <property type="evidence" value="ECO:0007669"/>
    <property type="project" value="UniProtKB-KW"/>
</dbReference>
<dbReference type="VEuPathDB" id="FungiDB:jhhlp_001099"/>
<proteinExistence type="predicted"/>
<accession>A0A2N3NH59</accession>
<keyword evidence="2 4" id="KW-0863">Zinc-finger</keyword>
<evidence type="ECO:0000313" key="7">
    <source>
        <dbReference type="EMBL" id="PKS11806.1"/>
    </source>
</evidence>
<evidence type="ECO:0000256" key="3">
    <source>
        <dbReference type="ARBA" id="ARBA00022833"/>
    </source>
</evidence>
<organism evidence="7 8">
    <name type="scientific">Lomentospora prolificans</name>
    <dbReference type="NCBI Taxonomy" id="41688"/>
    <lineage>
        <taxon>Eukaryota</taxon>
        <taxon>Fungi</taxon>
        <taxon>Dikarya</taxon>
        <taxon>Ascomycota</taxon>
        <taxon>Pezizomycotina</taxon>
        <taxon>Sordariomycetes</taxon>
        <taxon>Hypocreomycetidae</taxon>
        <taxon>Microascales</taxon>
        <taxon>Microascaceae</taxon>
        <taxon>Lomentospora</taxon>
    </lineage>
</organism>
<dbReference type="Proteomes" id="UP000233524">
    <property type="component" value="Unassembled WGS sequence"/>
</dbReference>
<evidence type="ECO:0000256" key="2">
    <source>
        <dbReference type="ARBA" id="ARBA00022771"/>
    </source>
</evidence>
<evidence type="ECO:0000256" key="5">
    <source>
        <dbReference type="SAM" id="MobiDB-lite"/>
    </source>
</evidence>
<dbReference type="InParanoid" id="A0A2N3NH59"/>
<evidence type="ECO:0000259" key="6">
    <source>
        <dbReference type="PROSITE" id="PS50865"/>
    </source>
</evidence>
<feature type="region of interest" description="Disordered" evidence="5">
    <location>
        <begin position="1"/>
        <end position="30"/>
    </location>
</feature>
<dbReference type="AlphaFoldDB" id="A0A2N3NH59"/>
<dbReference type="GO" id="GO:0005634">
    <property type="term" value="C:nucleus"/>
    <property type="evidence" value="ECO:0007669"/>
    <property type="project" value="TreeGrafter"/>
</dbReference>
<dbReference type="InterPro" id="IPR002893">
    <property type="entry name" value="Znf_MYND"/>
</dbReference>
<dbReference type="EMBL" id="NLAX01000004">
    <property type="protein sequence ID" value="PKS11806.1"/>
    <property type="molecule type" value="Genomic_DNA"/>
</dbReference>
<dbReference type="PANTHER" id="PTHR12197">
    <property type="entry name" value="HISTONE-LYSINE N-METHYLTRANSFERASE SMYD"/>
    <property type="match status" value="1"/>
</dbReference>
<sequence length="545" mass="58714">MSPRPAPPNPRSPPPLHHSRRRRAFHPPSDSLSALALPTAAAPPTTCHHCLTTSASKLLPCSACRAVSYCSKACQRASWKLVHKAECPALKNVPSDRLLPTPVRALVQVATRRDVWNAVMVGLVGNEAGFRGGGGWADLKMQGEMVRILMGGREGEWIGGGDVGAKYAVAMCKLLTNMFNVHDPDLGYDAVFLDGGLAMANHSCMPNASAHIYGRTAILVADEPIGADEETNVSSDTSYPLAQRQLELEKYHFVCKCTRCTSDLNVYQAARLLPASTVQANAFSLLRNPSHLAEPPAAASPPGPAAGTKLQSAIYEALDALAEPSPVDADATPLLRSAFRICEPLTRDSLWAMLPPSLVTQCLTHYLSREDHVGAFLVTCLAACRIHPYGHPSPANPFRLKGALALCRALSNAAADRSIFASRVRDVHARTRNVGPQGPGDVDVDVDVLADLDAVATARMVFDMLAHYVAVTQVEGWPLEVQVKQGLEAVRGIPWGMDGGRKVMEEWERREGGEGAWLGIWKRMVELLDGMAELGARLLLVDFAS</sequence>
<dbReference type="Gene3D" id="6.10.140.2220">
    <property type="match status" value="1"/>
</dbReference>
<dbReference type="InterPro" id="IPR050869">
    <property type="entry name" value="H3K4_H4K5_MeTrfase"/>
</dbReference>
<feature type="domain" description="MYND-type" evidence="6">
    <location>
        <begin position="47"/>
        <end position="87"/>
    </location>
</feature>
<reference evidence="7 8" key="1">
    <citation type="journal article" date="2017" name="G3 (Bethesda)">
        <title>First Draft Genome Sequence of the Pathogenic Fungus Lomentospora prolificans (Formerly Scedosporium prolificans).</title>
        <authorList>
            <person name="Luo R."/>
            <person name="Zimin A."/>
            <person name="Workman R."/>
            <person name="Fan Y."/>
            <person name="Pertea G."/>
            <person name="Grossman N."/>
            <person name="Wear M.P."/>
            <person name="Jia B."/>
            <person name="Miller H."/>
            <person name="Casadevall A."/>
            <person name="Timp W."/>
            <person name="Zhang S.X."/>
            <person name="Salzberg S.L."/>
        </authorList>
    </citation>
    <scope>NUCLEOTIDE SEQUENCE [LARGE SCALE GENOMIC DNA]</scope>
    <source>
        <strain evidence="7 8">JHH-5317</strain>
    </source>
</reference>
<gene>
    <name evidence="7" type="ORF">jhhlp_001099</name>
</gene>
<dbReference type="SUPFAM" id="SSF144232">
    <property type="entry name" value="HIT/MYND zinc finger-like"/>
    <property type="match status" value="1"/>
</dbReference>
<feature type="compositionally biased region" description="Pro residues" evidence="5">
    <location>
        <begin position="1"/>
        <end position="16"/>
    </location>
</feature>
<dbReference type="PROSITE" id="PS50865">
    <property type="entry name" value="ZF_MYND_2"/>
    <property type="match status" value="1"/>
</dbReference>
<comment type="caution">
    <text evidence="7">The sequence shown here is derived from an EMBL/GenBank/DDBJ whole genome shotgun (WGS) entry which is preliminary data.</text>
</comment>
<dbReference type="PANTHER" id="PTHR12197:SF251">
    <property type="entry name" value="EG:BACR7C10.4 PROTEIN"/>
    <property type="match status" value="1"/>
</dbReference>
<dbReference type="Pfam" id="PF01753">
    <property type="entry name" value="zf-MYND"/>
    <property type="match status" value="1"/>
</dbReference>
<evidence type="ECO:0000256" key="1">
    <source>
        <dbReference type="ARBA" id="ARBA00022723"/>
    </source>
</evidence>
<protein>
    <recommendedName>
        <fullName evidence="6">MYND-type domain-containing protein</fullName>
    </recommendedName>
</protein>
<name>A0A2N3NH59_9PEZI</name>
<keyword evidence="8" id="KW-1185">Reference proteome</keyword>
<evidence type="ECO:0000313" key="8">
    <source>
        <dbReference type="Proteomes" id="UP000233524"/>
    </source>
</evidence>